<evidence type="ECO:0000256" key="2">
    <source>
        <dbReference type="ARBA" id="ARBA00001604"/>
    </source>
</evidence>
<feature type="active site" description="Proton acceptor" evidence="18">
    <location>
        <position position="264"/>
    </location>
</feature>
<organism evidence="21 22">
    <name type="scientific">Acinetobacter ursingii</name>
    <dbReference type="NCBI Taxonomy" id="108980"/>
    <lineage>
        <taxon>Bacteria</taxon>
        <taxon>Pseudomonadati</taxon>
        <taxon>Pseudomonadota</taxon>
        <taxon>Gammaproteobacteria</taxon>
        <taxon>Moraxellales</taxon>
        <taxon>Moraxellaceae</taxon>
        <taxon>Acinetobacter</taxon>
    </lineage>
</organism>
<dbReference type="CDD" id="cd00541">
    <property type="entry name" value="OMPLA"/>
    <property type="match status" value="1"/>
</dbReference>
<evidence type="ECO:0000313" key="21">
    <source>
        <dbReference type="EMBL" id="UYF73102.1"/>
    </source>
</evidence>
<evidence type="ECO:0000256" key="8">
    <source>
        <dbReference type="ARBA" id="ARBA00022452"/>
    </source>
</evidence>
<accession>A0AA46NLY2</accession>
<keyword evidence="14 20" id="KW-0442">Lipid degradation</keyword>
<gene>
    <name evidence="21" type="ORF">LSO60_07600</name>
</gene>
<feature type="signal peptide" evidence="20">
    <location>
        <begin position="1"/>
        <end position="29"/>
    </location>
</feature>
<dbReference type="EC" id="3.1.1.32" evidence="5 20"/>
<evidence type="ECO:0000256" key="14">
    <source>
        <dbReference type="ARBA" id="ARBA00022963"/>
    </source>
</evidence>
<keyword evidence="13 19" id="KW-0106">Calcium</keyword>
<evidence type="ECO:0000256" key="6">
    <source>
        <dbReference type="ARBA" id="ARBA00013278"/>
    </source>
</evidence>
<comment type="cofactor">
    <cofactor evidence="20">
        <name>Ca(2+)</name>
        <dbReference type="ChEBI" id="CHEBI:29108"/>
    </cofactor>
    <text evidence="20">Binds 1 Ca(2+) ion per monomer. In the dimeric form the Ca(2+) is bound by different amino acids with binding of each Ca(2+) shared with ligands coming from each monomer. The Ca(2+) ion may have a role in catalysis.</text>
</comment>
<dbReference type="GO" id="GO:0009279">
    <property type="term" value="C:cell outer membrane"/>
    <property type="evidence" value="ECO:0007669"/>
    <property type="project" value="UniProtKB-SubCell"/>
</dbReference>
<comment type="catalytic activity">
    <reaction evidence="1 20">
        <text>a 1,2-diacyl-sn-glycero-3-phosphocholine + H2O = a 2-acyl-sn-glycero-3-phosphocholine + a fatty acid + H(+)</text>
        <dbReference type="Rhea" id="RHEA:18689"/>
        <dbReference type="ChEBI" id="CHEBI:15377"/>
        <dbReference type="ChEBI" id="CHEBI:15378"/>
        <dbReference type="ChEBI" id="CHEBI:28868"/>
        <dbReference type="ChEBI" id="CHEBI:57643"/>
        <dbReference type="ChEBI" id="CHEBI:57875"/>
        <dbReference type="EC" id="3.1.1.32"/>
    </reaction>
</comment>
<evidence type="ECO:0000256" key="13">
    <source>
        <dbReference type="ARBA" id="ARBA00022837"/>
    </source>
</evidence>
<dbReference type="EMBL" id="CP089051">
    <property type="protein sequence ID" value="UYF73102.1"/>
    <property type="molecule type" value="Genomic_DNA"/>
</dbReference>
<evidence type="ECO:0000256" key="19">
    <source>
        <dbReference type="PIRSR" id="PIRSR603187-2"/>
    </source>
</evidence>
<dbReference type="Pfam" id="PF02253">
    <property type="entry name" value="PLA1"/>
    <property type="match status" value="1"/>
</dbReference>
<dbReference type="SUPFAM" id="SSF56931">
    <property type="entry name" value="Outer membrane phospholipase A (OMPLA)"/>
    <property type="match status" value="1"/>
</dbReference>
<evidence type="ECO:0000256" key="1">
    <source>
        <dbReference type="ARBA" id="ARBA00000111"/>
    </source>
</evidence>
<feature type="active site" description="Nucleophile" evidence="18">
    <location>
        <position position="266"/>
    </location>
</feature>
<keyword evidence="15 20" id="KW-0443">Lipid metabolism</keyword>
<sequence>MSFKSFERTPLQLSMLSMLSCMGVSVVHAEMSVTSNQTPSTVVKTVEAPAAPASAKACVALDSNADRLACYDAIFKAPVDTRNEIAAQLAAPVEPKEDKAKPETLKAKVEEKVGSLFALEADPIDPNVSLLDKRWELSEKAKLGTWNIRAFKPVYLMPVFWTTKKNEFPSSPNPNNTVTENQNLDSLESKFQLSLKTKAWENIIGNNGDLWLGYTQSSRWQVYNGDESRPFRETNYEPEASLMFRTNYKVFGLDGRLLGVTLNHQSNGRSDPLSRSWNRVIFNVGFEKDNFALMLRPWVRIQEDSKNDNNPDIEDYIGRGDLTAFYKWNDHDFSLMLRHSLKDGDDSHGAAQFDWTFPISGKLRGHFQVFDGYGESLIDYNHRATYFGLGISLMDWY</sequence>
<feature type="binding site" description="in dimeric form" evidence="19">
    <location>
        <position position="228"/>
    </location>
    <ligand>
        <name>Ca(2+)</name>
        <dbReference type="ChEBI" id="CHEBI:29108"/>
        <label>1</label>
    </ligand>
</feature>
<keyword evidence="11 20" id="KW-0732">Signal</keyword>
<evidence type="ECO:0000256" key="7">
    <source>
        <dbReference type="ARBA" id="ARBA00021726"/>
    </source>
</evidence>
<comment type="function">
    <text evidence="20">Hydrolysis of phosphatidylcholine with phospholipase A2 (EC 3.1.1.4) and phospholipase A1 (EC 3.1.1.32) activities.</text>
</comment>
<protein>
    <recommendedName>
        <fullName evidence="7 20">Phospholipase A1</fullName>
        <ecNumber evidence="5 20">3.1.1.32</ecNumber>
        <ecNumber evidence="6 20">3.1.1.4</ecNumber>
    </recommendedName>
    <alternativeName>
        <fullName evidence="20">Phosphatidylcholine 1-acylhydrolase</fullName>
    </alternativeName>
</protein>
<dbReference type="PANTHER" id="PTHR40457">
    <property type="entry name" value="PHOSPHOLIPASE A1"/>
    <property type="match status" value="1"/>
</dbReference>
<evidence type="ECO:0000256" key="5">
    <source>
        <dbReference type="ARBA" id="ARBA00013179"/>
    </source>
</evidence>
<evidence type="ECO:0000256" key="20">
    <source>
        <dbReference type="RuleBase" id="RU366027"/>
    </source>
</evidence>
<feature type="binding site" description="in dimeric form" evidence="19">
    <location>
        <position position="274"/>
    </location>
    <ligand>
        <name>Ca(2+)</name>
        <dbReference type="ChEBI" id="CHEBI:29108"/>
        <label>1</label>
    </ligand>
</feature>
<evidence type="ECO:0000256" key="17">
    <source>
        <dbReference type="ARBA" id="ARBA00023237"/>
    </source>
</evidence>
<evidence type="ECO:0000256" key="15">
    <source>
        <dbReference type="ARBA" id="ARBA00023098"/>
    </source>
</evidence>
<keyword evidence="17 20" id="KW-0998">Cell outer membrane</keyword>
<dbReference type="PANTHER" id="PTHR40457:SF1">
    <property type="entry name" value="PHOSPHOLIPASE A1"/>
    <property type="match status" value="1"/>
</dbReference>
<evidence type="ECO:0000256" key="12">
    <source>
        <dbReference type="ARBA" id="ARBA00022801"/>
    </source>
</evidence>
<keyword evidence="10 19" id="KW-0479">Metal-binding</keyword>
<reference evidence="21" key="1">
    <citation type="journal article" date="2022" name="J Glob Antimicrob Resist">
        <title>Comparative analysis of IMP-4- and OXA-58-containing plasmids of three carbapenemase-producing Acinetobacter ursingii strains in the Netherlands.</title>
        <authorList>
            <person name="Hendrickx A.P.A."/>
            <person name="Schade R.P."/>
            <person name="Landman F."/>
            <person name="Bosch T."/>
            <person name="Schouls L.M."/>
            <person name="van Dijk K."/>
        </authorList>
    </citation>
    <scope>NUCLEOTIDE SEQUENCE</scope>
    <source>
        <strain evidence="21">RIVM_C010559</strain>
    </source>
</reference>
<keyword evidence="8" id="KW-1134">Transmembrane beta strand</keyword>
<evidence type="ECO:0000256" key="18">
    <source>
        <dbReference type="PIRSR" id="PIRSR603187-1"/>
    </source>
</evidence>
<comment type="subunit">
    <text evidence="4 20">Homodimer; dimerization is reversible, and the dimeric form is the active one.</text>
</comment>
<dbReference type="GO" id="GO:0016042">
    <property type="term" value="P:lipid catabolic process"/>
    <property type="evidence" value="ECO:0007669"/>
    <property type="project" value="UniProtKB-KW"/>
</dbReference>
<keyword evidence="16" id="KW-0472">Membrane</keyword>
<comment type="subcellular location">
    <subcellularLocation>
        <location evidence="20">Cell outer membrane</location>
        <topology evidence="20">Multi-pass membrane protein</topology>
    </subcellularLocation>
    <text evidence="20">One of the very few enzymes located there.</text>
</comment>
<evidence type="ECO:0000256" key="4">
    <source>
        <dbReference type="ARBA" id="ARBA00011702"/>
    </source>
</evidence>
<feature type="chain" id="PRO_5041486191" description="Phospholipase A1" evidence="20">
    <location>
        <begin position="30"/>
        <end position="397"/>
    </location>
</feature>
<dbReference type="GO" id="GO:0008970">
    <property type="term" value="F:phospholipase A1 activity"/>
    <property type="evidence" value="ECO:0007669"/>
    <property type="project" value="UniProtKB-EC"/>
</dbReference>
<evidence type="ECO:0000256" key="10">
    <source>
        <dbReference type="ARBA" id="ARBA00022723"/>
    </source>
</evidence>
<keyword evidence="12 20" id="KW-0378">Hydrolase</keyword>
<evidence type="ECO:0000313" key="22">
    <source>
        <dbReference type="Proteomes" id="UP001164064"/>
    </source>
</evidence>
<dbReference type="Gene3D" id="2.40.230.10">
    <property type="entry name" value="Phospholipase A1"/>
    <property type="match status" value="1"/>
</dbReference>
<dbReference type="RefSeq" id="WP_263513267.1">
    <property type="nucleotide sequence ID" value="NZ_CP089051.1"/>
</dbReference>
<comment type="similarity">
    <text evidence="3 20">Belongs to the phospholipase A1 family.</text>
</comment>
<comment type="catalytic activity">
    <reaction evidence="2 20">
        <text>a 1,2-diacyl-sn-glycero-3-phosphocholine + H2O = a 1-acyl-sn-glycero-3-phosphocholine + a fatty acid + H(+)</text>
        <dbReference type="Rhea" id="RHEA:15801"/>
        <dbReference type="ChEBI" id="CHEBI:15377"/>
        <dbReference type="ChEBI" id="CHEBI:15378"/>
        <dbReference type="ChEBI" id="CHEBI:28868"/>
        <dbReference type="ChEBI" id="CHEBI:57643"/>
        <dbReference type="ChEBI" id="CHEBI:58168"/>
        <dbReference type="EC" id="3.1.1.4"/>
    </reaction>
</comment>
<name>A0AA46NLY2_9GAMM</name>
<dbReference type="GO" id="GO:0005509">
    <property type="term" value="F:calcium ion binding"/>
    <property type="evidence" value="ECO:0007669"/>
    <property type="project" value="TreeGrafter"/>
</dbReference>
<dbReference type="GO" id="GO:0004623">
    <property type="term" value="F:phospholipase A2 activity"/>
    <property type="evidence" value="ECO:0007669"/>
    <property type="project" value="UniProtKB-EC"/>
</dbReference>
<evidence type="ECO:0000256" key="3">
    <source>
        <dbReference type="ARBA" id="ARBA00010525"/>
    </source>
</evidence>
<dbReference type="EC" id="3.1.1.4" evidence="6 20"/>
<evidence type="ECO:0000256" key="16">
    <source>
        <dbReference type="ARBA" id="ARBA00023136"/>
    </source>
</evidence>
<feature type="binding site" description="in dimeric form" evidence="19">
    <location>
        <position position="269"/>
    </location>
    <ligand>
        <name>Ca(2+)</name>
        <dbReference type="ChEBI" id="CHEBI:29108"/>
        <label>1</label>
    </ligand>
</feature>
<dbReference type="InterPro" id="IPR003187">
    <property type="entry name" value="PLipase_A1"/>
</dbReference>
<evidence type="ECO:0000256" key="9">
    <source>
        <dbReference type="ARBA" id="ARBA00022692"/>
    </source>
</evidence>
<dbReference type="AlphaFoldDB" id="A0AA46NLY2"/>
<dbReference type="PRINTS" id="PR01486">
    <property type="entry name" value="PHPHLIPASEA1"/>
</dbReference>
<dbReference type="PROSITE" id="PS51257">
    <property type="entry name" value="PROKAR_LIPOPROTEIN"/>
    <property type="match status" value="1"/>
</dbReference>
<dbReference type="Proteomes" id="UP001164064">
    <property type="component" value="Chromosome"/>
</dbReference>
<keyword evidence="9" id="KW-0812">Transmembrane</keyword>
<dbReference type="InterPro" id="IPR036541">
    <property type="entry name" value="PLipase_A1_sf"/>
</dbReference>
<proteinExistence type="inferred from homology"/>
<evidence type="ECO:0000256" key="11">
    <source>
        <dbReference type="ARBA" id="ARBA00022729"/>
    </source>
</evidence>